<evidence type="ECO:0000313" key="2">
    <source>
        <dbReference type="EMBL" id="PTM58694.1"/>
    </source>
</evidence>
<organism evidence="2 3">
    <name type="scientific">Desmospora activa DSM 45169</name>
    <dbReference type="NCBI Taxonomy" id="1121389"/>
    <lineage>
        <taxon>Bacteria</taxon>
        <taxon>Bacillati</taxon>
        <taxon>Bacillota</taxon>
        <taxon>Bacilli</taxon>
        <taxon>Bacillales</taxon>
        <taxon>Thermoactinomycetaceae</taxon>
        <taxon>Desmospora</taxon>
    </lineage>
</organism>
<evidence type="ECO:0000313" key="3">
    <source>
        <dbReference type="Proteomes" id="UP000241639"/>
    </source>
</evidence>
<feature type="transmembrane region" description="Helical" evidence="1">
    <location>
        <begin position="40"/>
        <end position="61"/>
    </location>
</feature>
<keyword evidence="1" id="KW-0472">Membrane</keyword>
<dbReference type="EMBL" id="PZZP01000001">
    <property type="protein sequence ID" value="PTM58694.1"/>
    <property type="molecule type" value="Genomic_DNA"/>
</dbReference>
<protein>
    <submittedName>
        <fullName evidence="2">Uncharacterized protein</fullName>
    </submittedName>
</protein>
<sequence>MLGEMVFVLTAIILLKEWVFPWLIWQWFPIGDDAARMLEWMVMMVAVVTCYAYAGFGSISAHVYGQSTSNSMVMWGLLHLPVLVSLTPLNVPLLNEVTHTWYGLIGDGLRLFIPKLPPESGIIPLIALLFFWAGRAIKVSEGNVEKQQQRQGRAAS</sequence>
<keyword evidence="1" id="KW-1133">Transmembrane helix</keyword>
<comment type="caution">
    <text evidence="2">The sequence shown here is derived from an EMBL/GenBank/DDBJ whole genome shotgun (WGS) entry which is preliminary data.</text>
</comment>
<accession>A0A2T4Z9Y3</accession>
<dbReference type="Proteomes" id="UP000241639">
    <property type="component" value="Unassembled WGS sequence"/>
</dbReference>
<keyword evidence="3" id="KW-1185">Reference proteome</keyword>
<feature type="transmembrane region" description="Helical" evidence="1">
    <location>
        <begin position="7"/>
        <end position="28"/>
    </location>
</feature>
<proteinExistence type="predicted"/>
<dbReference type="AlphaFoldDB" id="A0A2T4Z9Y3"/>
<evidence type="ECO:0000256" key="1">
    <source>
        <dbReference type="SAM" id="Phobius"/>
    </source>
</evidence>
<gene>
    <name evidence="2" type="ORF">C8J48_1282</name>
</gene>
<keyword evidence="1" id="KW-0812">Transmembrane</keyword>
<name>A0A2T4Z9Y3_9BACL</name>
<reference evidence="2 3" key="1">
    <citation type="submission" date="2018-04" db="EMBL/GenBank/DDBJ databases">
        <title>Genomic Encyclopedia of Archaeal and Bacterial Type Strains, Phase II (KMG-II): from individual species to whole genera.</title>
        <authorList>
            <person name="Goeker M."/>
        </authorList>
    </citation>
    <scope>NUCLEOTIDE SEQUENCE [LARGE SCALE GENOMIC DNA]</scope>
    <source>
        <strain evidence="2 3">DSM 45169</strain>
    </source>
</reference>